<dbReference type="Pfam" id="PF02557">
    <property type="entry name" value="VanY"/>
    <property type="match status" value="1"/>
</dbReference>
<accession>A0A6J6GDP9</accession>
<evidence type="ECO:0000259" key="1">
    <source>
        <dbReference type="Pfam" id="PF02557"/>
    </source>
</evidence>
<dbReference type="InterPro" id="IPR009045">
    <property type="entry name" value="Zn_M74/Hedgehog-like"/>
</dbReference>
<dbReference type="CDD" id="cd14852">
    <property type="entry name" value="LD-carboxypeptidase"/>
    <property type="match status" value="1"/>
</dbReference>
<dbReference type="AlphaFoldDB" id="A0A6J6GDP9"/>
<dbReference type="Gene3D" id="3.30.1380.10">
    <property type="match status" value="1"/>
</dbReference>
<dbReference type="GO" id="GO:0008233">
    <property type="term" value="F:peptidase activity"/>
    <property type="evidence" value="ECO:0007669"/>
    <property type="project" value="InterPro"/>
</dbReference>
<dbReference type="PANTHER" id="PTHR34385">
    <property type="entry name" value="D-ALANYL-D-ALANINE CARBOXYPEPTIDASE"/>
    <property type="match status" value="1"/>
</dbReference>
<gene>
    <name evidence="2" type="ORF">UFOPK1788_00943</name>
</gene>
<feature type="domain" description="D-alanyl-D-alanine carboxypeptidase-like core" evidence="1">
    <location>
        <begin position="90"/>
        <end position="218"/>
    </location>
</feature>
<proteinExistence type="predicted"/>
<dbReference type="PROSITE" id="PS51257">
    <property type="entry name" value="PROKAR_LIPOPROTEIN"/>
    <property type="match status" value="1"/>
</dbReference>
<dbReference type="InterPro" id="IPR003709">
    <property type="entry name" value="VanY-like_core_dom"/>
</dbReference>
<reference evidence="2" key="1">
    <citation type="submission" date="2020-05" db="EMBL/GenBank/DDBJ databases">
        <authorList>
            <person name="Chiriac C."/>
            <person name="Salcher M."/>
            <person name="Ghai R."/>
            <person name="Kavagutti S V."/>
        </authorList>
    </citation>
    <scope>NUCLEOTIDE SEQUENCE</scope>
</reference>
<evidence type="ECO:0000313" key="2">
    <source>
        <dbReference type="EMBL" id="CAB4598520.1"/>
    </source>
</evidence>
<name>A0A6J6GDP9_9ZZZZ</name>
<dbReference type="EMBL" id="CAEZUE010000136">
    <property type="protein sequence ID" value="CAB4598520.1"/>
    <property type="molecule type" value="Genomic_DNA"/>
</dbReference>
<protein>
    <submittedName>
        <fullName evidence="2">Unannotated protein</fullName>
    </submittedName>
</protein>
<organism evidence="2">
    <name type="scientific">freshwater metagenome</name>
    <dbReference type="NCBI Taxonomy" id="449393"/>
    <lineage>
        <taxon>unclassified sequences</taxon>
        <taxon>metagenomes</taxon>
        <taxon>ecological metagenomes</taxon>
    </lineage>
</organism>
<dbReference type="GO" id="GO:0006508">
    <property type="term" value="P:proteolysis"/>
    <property type="evidence" value="ECO:0007669"/>
    <property type="project" value="InterPro"/>
</dbReference>
<sequence length="247" mass="26730">MARLVVIAALVGVLSGCALVTPVSTPTATPTAEAPVATPEPEPTYDATVFSLDDPMSIWVIADKLRPIDPADFEPTDLVAVNAPYRSDPRLRATAAASYEVMFRAAEADGINLVLISAYRSYATQVSVYNGWVARLGLEAADLQSARPGHSEHQTGLSADIAAKNGACTINECFGQTPEGQWLTANAWKFGWVLRYPEGLTHITGYKYEPWHWRYVGKGLAAHLHETAPNVTLEEFFGLPPAPDYAD</sequence>
<dbReference type="SUPFAM" id="SSF55166">
    <property type="entry name" value="Hedgehog/DD-peptidase"/>
    <property type="match status" value="1"/>
</dbReference>
<dbReference type="PANTHER" id="PTHR34385:SF1">
    <property type="entry name" value="PEPTIDOGLYCAN L-ALANYL-D-GLUTAMATE ENDOPEPTIDASE CWLK"/>
    <property type="match status" value="1"/>
</dbReference>
<dbReference type="InterPro" id="IPR052179">
    <property type="entry name" value="DD-CPase-like"/>
</dbReference>
<dbReference type="InterPro" id="IPR058193">
    <property type="entry name" value="VanY/YodJ_core_dom"/>
</dbReference>